<evidence type="ECO:0000256" key="5">
    <source>
        <dbReference type="ARBA" id="ARBA00023136"/>
    </source>
</evidence>
<dbReference type="Pfam" id="PF03176">
    <property type="entry name" value="MMPL"/>
    <property type="match status" value="1"/>
</dbReference>
<feature type="transmembrane region" description="Helical" evidence="6">
    <location>
        <begin position="703"/>
        <end position="722"/>
    </location>
</feature>
<dbReference type="InterPro" id="IPR004869">
    <property type="entry name" value="MMPL_dom"/>
</dbReference>
<dbReference type="AlphaFoldDB" id="A0A1Y5F6K5"/>
<evidence type="ECO:0000256" key="3">
    <source>
        <dbReference type="ARBA" id="ARBA00022692"/>
    </source>
</evidence>
<dbReference type="Gene3D" id="1.20.1640.10">
    <property type="entry name" value="Multidrug efflux transporter AcrB transmembrane domain"/>
    <property type="match status" value="2"/>
</dbReference>
<feature type="transmembrane region" description="Helical" evidence="6">
    <location>
        <begin position="641"/>
        <end position="659"/>
    </location>
</feature>
<keyword evidence="3 6" id="KW-0812">Transmembrane</keyword>
<feature type="transmembrane region" description="Helical" evidence="6">
    <location>
        <begin position="261"/>
        <end position="281"/>
    </location>
</feature>
<evidence type="ECO:0000256" key="1">
    <source>
        <dbReference type="ARBA" id="ARBA00004651"/>
    </source>
</evidence>
<evidence type="ECO:0000313" key="9">
    <source>
        <dbReference type="Proteomes" id="UP000196531"/>
    </source>
</evidence>
<keyword evidence="5 6" id="KW-0472">Membrane</keyword>
<feature type="transmembrane region" description="Helical" evidence="6">
    <location>
        <begin position="357"/>
        <end position="381"/>
    </location>
</feature>
<dbReference type="Proteomes" id="UP000196531">
    <property type="component" value="Unassembled WGS sequence"/>
</dbReference>
<keyword evidence="2" id="KW-1003">Cell membrane</keyword>
<evidence type="ECO:0000256" key="4">
    <source>
        <dbReference type="ARBA" id="ARBA00022989"/>
    </source>
</evidence>
<dbReference type="GO" id="GO:0005886">
    <property type="term" value="C:plasma membrane"/>
    <property type="evidence" value="ECO:0007669"/>
    <property type="project" value="UniProtKB-SubCell"/>
</dbReference>
<evidence type="ECO:0000313" key="8">
    <source>
        <dbReference type="EMBL" id="OUR93689.1"/>
    </source>
</evidence>
<protein>
    <recommendedName>
        <fullName evidence="7">Membrane transport protein MMPL domain-containing protein</fullName>
    </recommendedName>
</protein>
<feature type="transmembrane region" description="Helical" evidence="6">
    <location>
        <begin position="287"/>
        <end position="310"/>
    </location>
</feature>
<keyword evidence="4 6" id="KW-1133">Transmembrane helix</keyword>
<feature type="domain" description="Membrane transport protein MMPL" evidence="7">
    <location>
        <begin position="212"/>
        <end position="392"/>
    </location>
</feature>
<feature type="transmembrane region" description="Helical" evidence="6">
    <location>
        <begin position="236"/>
        <end position="254"/>
    </location>
</feature>
<evidence type="ECO:0000256" key="6">
    <source>
        <dbReference type="SAM" id="Phobius"/>
    </source>
</evidence>
<feature type="transmembrane region" description="Helical" evidence="6">
    <location>
        <begin position="617"/>
        <end position="635"/>
    </location>
</feature>
<dbReference type="InterPro" id="IPR050545">
    <property type="entry name" value="Mycobact_MmpL"/>
</dbReference>
<accession>A0A1Y5F6K5</accession>
<dbReference type="EMBL" id="MAAO01000015">
    <property type="protein sequence ID" value="OUR93689.1"/>
    <property type="molecule type" value="Genomic_DNA"/>
</dbReference>
<feature type="transmembrane region" description="Helical" evidence="6">
    <location>
        <begin position="322"/>
        <end position="345"/>
    </location>
</feature>
<evidence type="ECO:0000256" key="2">
    <source>
        <dbReference type="ARBA" id="ARBA00022475"/>
    </source>
</evidence>
<feature type="transmembrane region" description="Helical" evidence="6">
    <location>
        <begin position="679"/>
        <end position="697"/>
    </location>
</feature>
<dbReference type="PANTHER" id="PTHR33406:SF13">
    <property type="entry name" value="MEMBRANE PROTEIN YDFJ"/>
    <property type="match status" value="1"/>
</dbReference>
<evidence type="ECO:0000259" key="7">
    <source>
        <dbReference type="Pfam" id="PF03176"/>
    </source>
</evidence>
<proteinExistence type="predicted"/>
<name>A0A1Y5F6K5_9BACT</name>
<comment type="subcellular location">
    <subcellularLocation>
        <location evidence="1">Cell membrane</location>
        <topology evidence="1">Multi-pass membrane protein</topology>
    </subcellularLocation>
</comment>
<gene>
    <name evidence="8" type="ORF">A9Q84_19695</name>
</gene>
<reference evidence="9" key="1">
    <citation type="journal article" date="2017" name="Proc. Natl. Acad. Sci. U.S.A.">
        <title>Simulation of Deepwater Horizon oil plume reveals substrate specialization within a complex community of hydrocarbon-degraders.</title>
        <authorList>
            <person name="Hu P."/>
            <person name="Dubinsky E.A."/>
            <person name="Probst A.J."/>
            <person name="Wang J."/>
            <person name="Sieber C.M.K."/>
            <person name="Tom L.M."/>
            <person name="Gardinali P."/>
            <person name="Banfield J.F."/>
            <person name="Atlas R.M."/>
            <person name="Andersen G.L."/>
        </authorList>
    </citation>
    <scope>NUCLEOTIDE SEQUENCE [LARGE SCALE GENOMIC DNA]</scope>
</reference>
<comment type="caution">
    <text evidence="8">The sequence shown here is derived from an EMBL/GenBank/DDBJ whole genome shotgun (WGS) entry which is preliminary data.</text>
</comment>
<dbReference type="PANTHER" id="PTHR33406">
    <property type="entry name" value="MEMBRANE PROTEIN MJ1562-RELATED"/>
    <property type="match status" value="1"/>
</dbReference>
<feature type="transmembrane region" description="Helical" evidence="6">
    <location>
        <begin position="587"/>
        <end position="605"/>
    </location>
</feature>
<sequence>MVFLQGFQKLLVSMISYSIRNPKKIIFFLFTLIVICIGQAKPFKLLITIDELLNKSYQTYQEYSDLKEDFEVMPSVFVIIKKQDSVLNEADLCHIRGWRNKVNFNTSNIYYSISPITLRKTSYVKEQNGEFPKLLFNPLLRFNCDLPRTDNSILSPIATTPWKKIFSNDDYSDFGINITFSEKDELNFQSKVIPQLVRKMKIFWSETEKLYPELKAYFIGEASYHQEMSDGLKKNFKLNIIISVIIIILFKAFLGTWSSSLIFLGTLILSTGILFGLMSLTGTPIDILNNALFLLLTVSSMGDFIFLSNFQSRNPDKHWKEAFLNNALPSFLTSLTTFVGFISLYSSDLDIVKRLGLWAAVSGVIEWIVIFLVLPAFLTFLKSDFKWIDSQKVFKIISINWISKINFPRKLTYLLLVAYLFIPYSLNHLNVSDVPLELFEKKSSYRVGMEYLKESRGYSGDVSLVFKDFSDEEFNQEVLSKIKALVNVVKIESPYLMLSYFTEGLSPLNQKVVRRSLRTSPSYKRLISEPEARAIIYLKSTDLKSINDMRIYVNEELCTSKRCHLSGLHVAYADFSQEVPKTLLRSFKLSLAIVFMIILTLSFMVKNIPVFKLSMTTFWGVAIVICIMSVFQIKINFITCVVISTLVGLTGDNAIHFILNGIKGNNLDQGIDEKSEASIITAIIMSITSLTFLFSCFNPPKVFGVLLFVGFLLSLLGDLYMLKSIMRKSRDL</sequence>
<dbReference type="SUPFAM" id="SSF82866">
    <property type="entry name" value="Multidrug efflux transporter AcrB transmembrane domain"/>
    <property type="match status" value="2"/>
</dbReference>
<organism evidence="8 9">
    <name type="scientific">Halobacteriovorax marinus</name>
    <dbReference type="NCBI Taxonomy" id="97084"/>
    <lineage>
        <taxon>Bacteria</taxon>
        <taxon>Pseudomonadati</taxon>
        <taxon>Bdellovibrionota</taxon>
        <taxon>Bacteriovoracia</taxon>
        <taxon>Bacteriovoracales</taxon>
        <taxon>Halobacteriovoraceae</taxon>
        <taxon>Halobacteriovorax</taxon>
    </lineage>
</organism>